<name>A0AAW9CJP2_BURTH</name>
<feature type="region of interest" description="Disordered" evidence="1">
    <location>
        <begin position="1"/>
        <end position="53"/>
    </location>
</feature>
<dbReference type="Proteomes" id="UP001272137">
    <property type="component" value="Unassembled WGS sequence"/>
</dbReference>
<organism evidence="2 3">
    <name type="scientific">Burkholderia thailandensis</name>
    <dbReference type="NCBI Taxonomy" id="57975"/>
    <lineage>
        <taxon>Bacteria</taxon>
        <taxon>Pseudomonadati</taxon>
        <taxon>Pseudomonadota</taxon>
        <taxon>Betaproteobacteria</taxon>
        <taxon>Burkholderiales</taxon>
        <taxon>Burkholderiaceae</taxon>
        <taxon>Burkholderia</taxon>
        <taxon>pseudomallei group</taxon>
    </lineage>
</organism>
<protein>
    <submittedName>
        <fullName evidence="2">Uncharacterized protein</fullName>
    </submittedName>
</protein>
<feature type="compositionally biased region" description="Basic and acidic residues" evidence="1">
    <location>
        <begin position="25"/>
        <end position="43"/>
    </location>
</feature>
<gene>
    <name evidence="2" type="ORF">C7S16_7141</name>
</gene>
<proteinExistence type="predicted"/>
<sequence>MRRARKRHAWRLPRPPRIAAGAGIDARHAPSARYHDDASRRPPFDAPARGIAPRRRIQCVFRQQRS</sequence>
<dbReference type="AlphaFoldDB" id="A0AAW9CJP2"/>
<comment type="caution">
    <text evidence="2">The sequence shown here is derived from an EMBL/GenBank/DDBJ whole genome shotgun (WGS) entry which is preliminary data.</text>
</comment>
<feature type="compositionally biased region" description="Basic residues" evidence="1">
    <location>
        <begin position="1"/>
        <end position="11"/>
    </location>
</feature>
<evidence type="ECO:0000256" key="1">
    <source>
        <dbReference type="SAM" id="MobiDB-lite"/>
    </source>
</evidence>
<reference evidence="2" key="1">
    <citation type="submission" date="2018-08" db="EMBL/GenBank/DDBJ databases">
        <title>Identification of Burkholderia cepacia strains that express a Burkholderia pseudomallei-like capsular polysaccharide.</title>
        <authorList>
            <person name="Burtnick M.N."/>
            <person name="Vongsouvath M."/>
            <person name="Newton P."/>
            <person name="Wuthiekanun V."/>
            <person name="Limmathurotsakul D."/>
            <person name="Brett P.J."/>
            <person name="Chantratita N."/>
            <person name="Dance D.A."/>
        </authorList>
    </citation>
    <scope>NUCLEOTIDE SEQUENCE</scope>
    <source>
        <strain evidence="2">SBXCC001</strain>
    </source>
</reference>
<accession>A0AAW9CJP2</accession>
<dbReference type="KEGG" id="btha:DR62_07395"/>
<evidence type="ECO:0000313" key="2">
    <source>
        <dbReference type="EMBL" id="MDW9250715.1"/>
    </source>
</evidence>
<dbReference type="EMBL" id="QXCT01000001">
    <property type="protein sequence ID" value="MDW9250715.1"/>
    <property type="molecule type" value="Genomic_DNA"/>
</dbReference>
<evidence type="ECO:0000313" key="3">
    <source>
        <dbReference type="Proteomes" id="UP001272137"/>
    </source>
</evidence>